<dbReference type="InterPro" id="IPR032710">
    <property type="entry name" value="NTF2-like_dom_sf"/>
</dbReference>
<gene>
    <name evidence="2" type="ORF">ACFPFO_00395</name>
</gene>
<name>A0ABD5QB88_9EURY</name>
<protein>
    <submittedName>
        <fullName evidence="2">YybH family protein</fullName>
    </submittedName>
</protein>
<evidence type="ECO:0000313" key="2">
    <source>
        <dbReference type="EMBL" id="MFC4986257.1"/>
    </source>
</evidence>
<reference evidence="2 3" key="1">
    <citation type="journal article" date="2019" name="Int. J. Syst. Evol. Microbiol.">
        <title>The Global Catalogue of Microorganisms (GCM) 10K type strain sequencing project: providing services to taxonomists for standard genome sequencing and annotation.</title>
        <authorList>
            <consortium name="The Broad Institute Genomics Platform"/>
            <consortium name="The Broad Institute Genome Sequencing Center for Infectious Disease"/>
            <person name="Wu L."/>
            <person name="Ma J."/>
        </authorList>
    </citation>
    <scope>NUCLEOTIDE SEQUENCE [LARGE SCALE GENOMIC DNA]</scope>
    <source>
        <strain evidence="2 3">CGMCC 1.15824</strain>
    </source>
</reference>
<dbReference type="InterPro" id="IPR037401">
    <property type="entry name" value="SnoaL-like"/>
</dbReference>
<dbReference type="Proteomes" id="UP001595925">
    <property type="component" value="Unassembled WGS sequence"/>
</dbReference>
<accession>A0ABD5QB88</accession>
<proteinExistence type="predicted"/>
<feature type="domain" description="SnoaL-like" evidence="1">
    <location>
        <begin position="25"/>
        <end position="146"/>
    </location>
</feature>
<dbReference type="RefSeq" id="WP_224830380.1">
    <property type="nucleotide sequence ID" value="NZ_JAIVEF010000059.1"/>
</dbReference>
<dbReference type="AlphaFoldDB" id="A0ABD5QB88"/>
<evidence type="ECO:0000313" key="3">
    <source>
        <dbReference type="Proteomes" id="UP001595925"/>
    </source>
</evidence>
<dbReference type="Gene3D" id="3.10.450.50">
    <property type="match status" value="1"/>
</dbReference>
<keyword evidence="3" id="KW-1185">Reference proteome</keyword>
<dbReference type="SUPFAM" id="SSF54427">
    <property type="entry name" value="NTF2-like"/>
    <property type="match status" value="1"/>
</dbReference>
<dbReference type="Pfam" id="PF13474">
    <property type="entry name" value="SnoaL_3"/>
    <property type="match status" value="1"/>
</dbReference>
<comment type="caution">
    <text evidence="2">The sequence shown here is derived from an EMBL/GenBank/DDBJ whole genome shotgun (WGS) entry which is preliminary data.</text>
</comment>
<dbReference type="EMBL" id="JBHSJG010000002">
    <property type="protein sequence ID" value="MFC4986257.1"/>
    <property type="molecule type" value="Genomic_DNA"/>
</dbReference>
<evidence type="ECO:0000259" key="1">
    <source>
        <dbReference type="Pfam" id="PF13474"/>
    </source>
</evidence>
<sequence length="147" mass="17220">MTTEPLETVSEEEHDEFESLIQRFTAAWSTDTGTPEYEEVSEFYAPEDDVILYDFVDPRAGYHGWEELRPGLEKEIYAGVSSLDWTPSDVWAVRRDDIAWTGFNWDMTIRFDDGDTETIDTGRMTMIWEMRNGSWRIVHEHSSVPRE</sequence>
<organism evidence="2 3">
    <name type="scientific">Saliphagus infecundisoli</name>
    <dbReference type="NCBI Taxonomy" id="1849069"/>
    <lineage>
        <taxon>Archaea</taxon>
        <taxon>Methanobacteriati</taxon>
        <taxon>Methanobacteriota</taxon>
        <taxon>Stenosarchaea group</taxon>
        <taxon>Halobacteria</taxon>
        <taxon>Halobacteriales</taxon>
        <taxon>Natrialbaceae</taxon>
        <taxon>Saliphagus</taxon>
    </lineage>
</organism>